<reference evidence="4" key="1">
    <citation type="journal article" date="2017" name="Acta Aliment.">
        <title>Plant polysaccharide degrading enzyme system of Thermpbifida cellulosilytica TB100 revealed by de novo genome project data.</title>
        <authorList>
            <person name="Toth A."/>
            <person name="Baka E."/>
            <person name="Luzics S."/>
            <person name="Bata-Vidacs I."/>
            <person name="Nagy I."/>
            <person name="Balint B."/>
            <person name="Herceg R."/>
            <person name="Olasz F."/>
            <person name="Wilk T."/>
            <person name="Nagy T."/>
            <person name="Kriszt B."/>
            <person name="Nagy I."/>
            <person name="Kukolya J."/>
        </authorList>
    </citation>
    <scope>NUCLEOTIDE SEQUENCE [LARGE SCALE GENOMIC DNA]</scope>
    <source>
        <strain evidence="4">TB100</strain>
    </source>
</reference>
<accession>A0A147KH36</accession>
<evidence type="ECO:0000313" key="3">
    <source>
        <dbReference type="EMBL" id="KUP96614.1"/>
    </source>
</evidence>
<comment type="caution">
    <text evidence="3">The sequence shown here is derived from an EMBL/GenBank/DDBJ whole genome shotgun (WGS) entry which is preliminary data.</text>
</comment>
<keyword evidence="2" id="KW-1133">Transmembrane helix</keyword>
<proteinExistence type="predicted"/>
<name>A0A147KH36_THECS</name>
<evidence type="ECO:0000313" key="4">
    <source>
        <dbReference type="Proteomes" id="UP000074382"/>
    </source>
</evidence>
<dbReference type="STRING" id="665004.AC529_11575"/>
<feature type="transmembrane region" description="Helical" evidence="2">
    <location>
        <begin position="40"/>
        <end position="63"/>
    </location>
</feature>
<sequence>MTAPPSSDRSECPAAVSPIREMSLWPPPRSTRHSNRRSRLVLVVGAAAAVVLAAVGGALWALWPEPEPEPEQPAVSEGIPEEYAGSWSGEMAQHDENGEPVTEWIVRLKLDEGTDRGSADLLPLDCRGTVVLTEQTETSLVFDYAETYDPEDHCIDESVLTLSQQVPGTLEAEWVGTSREGTVMTSTGTLK</sequence>
<dbReference type="Proteomes" id="UP000074382">
    <property type="component" value="Unassembled WGS sequence"/>
</dbReference>
<organism evidence="3 4">
    <name type="scientific">Thermobifida cellulosilytica TB100</name>
    <dbReference type="NCBI Taxonomy" id="665004"/>
    <lineage>
        <taxon>Bacteria</taxon>
        <taxon>Bacillati</taxon>
        <taxon>Actinomycetota</taxon>
        <taxon>Actinomycetes</taxon>
        <taxon>Streptosporangiales</taxon>
        <taxon>Nocardiopsidaceae</taxon>
        <taxon>Thermobifida</taxon>
    </lineage>
</organism>
<evidence type="ECO:0000256" key="1">
    <source>
        <dbReference type="SAM" id="MobiDB-lite"/>
    </source>
</evidence>
<evidence type="ECO:0000256" key="2">
    <source>
        <dbReference type="SAM" id="Phobius"/>
    </source>
</evidence>
<protein>
    <submittedName>
        <fullName evidence="3">Uncharacterized protein</fullName>
    </submittedName>
</protein>
<dbReference type="PATRIC" id="fig|665004.4.peg.616"/>
<keyword evidence="2" id="KW-0812">Transmembrane</keyword>
<feature type="region of interest" description="Disordered" evidence="1">
    <location>
        <begin position="1"/>
        <end position="33"/>
    </location>
</feature>
<dbReference type="AlphaFoldDB" id="A0A147KH36"/>
<dbReference type="EMBL" id="LGEM01000088">
    <property type="protein sequence ID" value="KUP96614.1"/>
    <property type="molecule type" value="Genomic_DNA"/>
</dbReference>
<keyword evidence="4" id="KW-1185">Reference proteome</keyword>
<keyword evidence="2" id="KW-0472">Membrane</keyword>
<gene>
    <name evidence="3" type="ORF">AC529_11575</name>
</gene>